<evidence type="ECO:0000313" key="2">
    <source>
        <dbReference type="Ensembl" id="ENSMPUP00000016870.1"/>
    </source>
</evidence>
<dbReference type="AlphaFoldDB" id="M3YZV9"/>
<accession>M3YZV9</accession>
<dbReference type="InParanoid" id="M3YZV9"/>
<proteinExistence type="predicted"/>
<reference evidence="2" key="1">
    <citation type="submission" date="2024-06" db="UniProtKB">
        <authorList>
            <consortium name="Ensembl"/>
        </authorList>
    </citation>
    <scope>IDENTIFICATION</scope>
</reference>
<feature type="region of interest" description="Disordered" evidence="1">
    <location>
        <begin position="96"/>
        <end position="133"/>
    </location>
</feature>
<name>M3YZV9_MUSPF</name>
<dbReference type="Ensembl" id="ENSMPUT00000017119.1">
    <property type="protein sequence ID" value="ENSMPUP00000016870.1"/>
    <property type="gene ID" value="ENSMPUG00000016974.1"/>
</dbReference>
<feature type="compositionally biased region" description="Polar residues" evidence="1">
    <location>
        <begin position="96"/>
        <end position="108"/>
    </location>
</feature>
<protein>
    <submittedName>
        <fullName evidence="2">Uncharacterized protein</fullName>
    </submittedName>
</protein>
<feature type="compositionally biased region" description="Low complexity" evidence="1">
    <location>
        <begin position="122"/>
        <end position="133"/>
    </location>
</feature>
<organism evidence="2">
    <name type="scientific">Mustela putorius furo</name>
    <name type="common">European domestic ferret</name>
    <name type="synonym">Mustela furo</name>
    <dbReference type="NCBI Taxonomy" id="9669"/>
    <lineage>
        <taxon>Eukaryota</taxon>
        <taxon>Metazoa</taxon>
        <taxon>Chordata</taxon>
        <taxon>Craniata</taxon>
        <taxon>Vertebrata</taxon>
        <taxon>Euteleostomi</taxon>
        <taxon>Mammalia</taxon>
        <taxon>Eutheria</taxon>
        <taxon>Laurasiatheria</taxon>
        <taxon>Carnivora</taxon>
        <taxon>Caniformia</taxon>
        <taxon>Musteloidea</taxon>
        <taxon>Mustelidae</taxon>
        <taxon>Mustelinae</taxon>
        <taxon>Mustela</taxon>
    </lineage>
</organism>
<feature type="region of interest" description="Disordered" evidence="1">
    <location>
        <begin position="1"/>
        <end position="32"/>
    </location>
</feature>
<dbReference type="EMBL" id="AEYP01026125">
    <property type="status" value="NOT_ANNOTATED_CDS"/>
    <property type="molecule type" value="Genomic_DNA"/>
</dbReference>
<dbReference type="HOGENOM" id="CLU_1906076_0_0_1"/>
<sequence>MPSPALLPVVGHPRLRTGRAPPTPPSPPSPPWVRSPGILHLFAESCGLRGVIKSSICVPVYSPVHSQRSVECREQPPQLSLHGLCPGWRDHSKFSATLKSGSDSSTSDHLLKAKAALRPEQPTSGLPSTPSLP</sequence>
<evidence type="ECO:0000256" key="1">
    <source>
        <dbReference type="SAM" id="MobiDB-lite"/>
    </source>
</evidence>
<feature type="compositionally biased region" description="Pro residues" evidence="1">
    <location>
        <begin position="21"/>
        <end position="32"/>
    </location>
</feature>